<proteinExistence type="predicted"/>
<comment type="caution">
    <text evidence="1">The sequence shown here is derived from an EMBL/GenBank/DDBJ whole genome shotgun (WGS) entry which is preliminary data.</text>
</comment>
<reference evidence="1 2" key="1">
    <citation type="submission" date="2021-02" db="EMBL/GenBank/DDBJ databases">
        <title>Genome assembly of Pseudopithomyces chartarum.</title>
        <authorList>
            <person name="Jauregui R."/>
            <person name="Singh J."/>
            <person name="Voisey C."/>
        </authorList>
    </citation>
    <scope>NUCLEOTIDE SEQUENCE [LARGE SCALE GENOMIC DNA]</scope>
    <source>
        <strain evidence="1 2">AGR01</strain>
    </source>
</reference>
<dbReference type="AlphaFoldDB" id="A0AAN6M1J8"/>
<organism evidence="1 2">
    <name type="scientific">Pseudopithomyces chartarum</name>
    <dbReference type="NCBI Taxonomy" id="1892770"/>
    <lineage>
        <taxon>Eukaryota</taxon>
        <taxon>Fungi</taxon>
        <taxon>Dikarya</taxon>
        <taxon>Ascomycota</taxon>
        <taxon>Pezizomycotina</taxon>
        <taxon>Dothideomycetes</taxon>
        <taxon>Pleosporomycetidae</taxon>
        <taxon>Pleosporales</taxon>
        <taxon>Massarineae</taxon>
        <taxon>Didymosphaeriaceae</taxon>
        <taxon>Pseudopithomyces</taxon>
    </lineage>
</organism>
<accession>A0AAN6M1J8</accession>
<evidence type="ECO:0000313" key="2">
    <source>
        <dbReference type="Proteomes" id="UP001280581"/>
    </source>
</evidence>
<dbReference type="EMBL" id="WVTA01000005">
    <property type="protein sequence ID" value="KAK3210145.1"/>
    <property type="molecule type" value="Genomic_DNA"/>
</dbReference>
<gene>
    <name evidence="1" type="ORF">GRF29_44g1793596</name>
</gene>
<protein>
    <submittedName>
        <fullName evidence="1">Uncharacterized protein</fullName>
    </submittedName>
</protein>
<name>A0AAN6M1J8_9PLEO</name>
<sequence length="120" mass="13854">MCFYFSATFFGQARPLPSTMSANEYRKEYQSILSSLSNFRPYGLRMRTLPPDPLRLPGTDGLKRKSYEADTIEPLVNVARVKKISPKRLAENFPRNMDVDDAIWFALDRPLLEHWISPVS</sequence>
<keyword evidence="2" id="KW-1185">Reference proteome</keyword>
<dbReference type="Proteomes" id="UP001280581">
    <property type="component" value="Unassembled WGS sequence"/>
</dbReference>
<evidence type="ECO:0000313" key="1">
    <source>
        <dbReference type="EMBL" id="KAK3210145.1"/>
    </source>
</evidence>